<evidence type="ECO:0000313" key="1">
    <source>
        <dbReference type="EMBL" id="MCW6511000.1"/>
    </source>
</evidence>
<organism evidence="1 2">
    <name type="scientific">Lichenifustis flavocetrariae</name>
    <dbReference type="NCBI Taxonomy" id="2949735"/>
    <lineage>
        <taxon>Bacteria</taxon>
        <taxon>Pseudomonadati</taxon>
        <taxon>Pseudomonadota</taxon>
        <taxon>Alphaproteobacteria</taxon>
        <taxon>Hyphomicrobiales</taxon>
        <taxon>Lichenihabitantaceae</taxon>
        <taxon>Lichenifustis</taxon>
    </lineage>
</organism>
<dbReference type="RefSeq" id="WP_282587379.1">
    <property type="nucleotide sequence ID" value="NZ_JAMOIM010000020.1"/>
</dbReference>
<dbReference type="Proteomes" id="UP001165667">
    <property type="component" value="Unassembled WGS sequence"/>
</dbReference>
<dbReference type="SUPFAM" id="SSF53448">
    <property type="entry name" value="Nucleotide-diphospho-sugar transferases"/>
    <property type="match status" value="1"/>
</dbReference>
<name>A0AA42CQ16_9HYPH</name>
<dbReference type="EMBL" id="JAMOIM010000020">
    <property type="protein sequence ID" value="MCW6511000.1"/>
    <property type="molecule type" value="Genomic_DNA"/>
</dbReference>
<reference evidence="1" key="1">
    <citation type="submission" date="2022-05" db="EMBL/GenBank/DDBJ databases">
        <authorList>
            <person name="Pankratov T."/>
        </authorList>
    </citation>
    <scope>NUCLEOTIDE SEQUENCE</scope>
    <source>
        <strain evidence="1">BP6-180914</strain>
    </source>
</reference>
<keyword evidence="2" id="KW-1185">Reference proteome</keyword>
<proteinExistence type="predicted"/>
<accession>A0AA42CQ16</accession>
<evidence type="ECO:0000313" key="2">
    <source>
        <dbReference type="Proteomes" id="UP001165667"/>
    </source>
</evidence>
<comment type="caution">
    <text evidence="1">The sequence shown here is derived from an EMBL/GenBank/DDBJ whole genome shotgun (WGS) entry which is preliminary data.</text>
</comment>
<protein>
    <submittedName>
        <fullName evidence="1">Uncharacterized protein</fullName>
    </submittedName>
</protein>
<dbReference type="AlphaFoldDB" id="A0AA42CQ16"/>
<sequence>MPHPLHVITAIANPARWKSRLALYDAFERHMLESGVQLTTVECAYGEEAHDLIVRPGVNHVKVRAKTHVWIKENLLNIGLSRLPEDWRYVAWIDADIRFRKPGWAEETVHALQHFDVIQPWEHCYDLGPADEHLALHCSFGRQWIKDPVTTERLGKGYTFAHPGYAWAATRQALEHVGGLIEHAICGAADHHMALALVGKAAVSLPGEIHPNYVKPILAWQERATHHICGNLGYLPLTIEHAWHGAKEARRYVDRWSILTRHGYDPERDIKRNTGGVIELTGNKPALKRDLWRYFRQRNEDATTL</sequence>
<dbReference type="InterPro" id="IPR029044">
    <property type="entry name" value="Nucleotide-diphossugar_trans"/>
</dbReference>
<gene>
    <name evidence="1" type="ORF">M8523_23625</name>
</gene>